<dbReference type="RefSeq" id="WP_025082920.1">
    <property type="nucleotide sequence ID" value="NZ_AZEX01000035.1"/>
</dbReference>
<dbReference type="Pfam" id="PF01380">
    <property type="entry name" value="SIS"/>
    <property type="match status" value="1"/>
</dbReference>
<dbReference type="PATRIC" id="fig|1423747.3.peg.1253"/>
<evidence type="ECO:0000259" key="5">
    <source>
        <dbReference type="PROSITE" id="PS51464"/>
    </source>
</evidence>
<dbReference type="InterPro" id="IPR001347">
    <property type="entry name" value="SIS_dom"/>
</dbReference>
<keyword evidence="2" id="KW-0238">DNA-binding</keyword>
<dbReference type="InterPro" id="IPR009057">
    <property type="entry name" value="Homeodomain-like_sf"/>
</dbReference>
<feature type="domain" description="HTH rpiR-type" evidence="4">
    <location>
        <begin position="1"/>
        <end position="73"/>
    </location>
</feature>
<dbReference type="GO" id="GO:0097367">
    <property type="term" value="F:carbohydrate derivative binding"/>
    <property type="evidence" value="ECO:0007669"/>
    <property type="project" value="InterPro"/>
</dbReference>
<comment type="caution">
    <text evidence="6">The sequence shown here is derived from an EMBL/GenBank/DDBJ whole genome shotgun (WGS) entry which is preliminary data.</text>
</comment>
<evidence type="ECO:0000313" key="7">
    <source>
        <dbReference type="Proteomes" id="UP000051264"/>
    </source>
</evidence>
<dbReference type="STRING" id="1423747.FC69_GL001227"/>
<feature type="domain" description="SIS" evidence="5">
    <location>
        <begin position="106"/>
        <end position="246"/>
    </location>
</feature>
<dbReference type="PROSITE" id="PS51464">
    <property type="entry name" value="SIS"/>
    <property type="match status" value="1"/>
</dbReference>
<dbReference type="InterPro" id="IPR000281">
    <property type="entry name" value="HTH_RpiR"/>
</dbReference>
<organism evidence="6 7">
    <name type="scientific">Latilactobacillus fuchuensis DSM 14340 = JCM 11249</name>
    <dbReference type="NCBI Taxonomy" id="1423747"/>
    <lineage>
        <taxon>Bacteria</taxon>
        <taxon>Bacillati</taxon>
        <taxon>Bacillota</taxon>
        <taxon>Bacilli</taxon>
        <taxon>Lactobacillales</taxon>
        <taxon>Lactobacillaceae</taxon>
        <taxon>Latilactobacillus</taxon>
    </lineage>
</organism>
<accession>A0A0R1RUI9</accession>
<dbReference type="GO" id="GO:0003700">
    <property type="term" value="F:DNA-binding transcription factor activity"/>
    <property type="evidence" value="ECO:0007669"/>
    <property type="project" value="InterPro"/>
</dbReference>
<dbReference type="PANTHER" id="PTHR30514">
    <property type="entry name" value="GLUCOKINASE"/>
    <property type="match status" value="1"/>
</dbReference>
<sequence>MFDFEKVQRLNGLELTILNYVLAHRELVEKMTIRKLATEAHVSTSTILRFCEKLDFEGFSEFKYALKRERQATEQVVTSDYDVLIPVTDFLKKTNNDSFRQLLSQATEMIVNANAVFFFGIGTSGALAQYGSRYLANAGVFSLSIADPFMPFGMHEVVIHEALLIVLSVSGETTETISQVQQFKMGKGRVLAITNQANSTLASLADLVIPYYMPEEKNGSLNNTTQIPVVFILELLAHRVAALTKAQITGR</sequence>
<dbReference type="InterPro" id="IPR047640">
    <property type="entry name" value="RpiR-like"/>
</dbReference>
<dbReference type="GO" id="GO:0003677">
    <property type="term" value="F:DNA binding"/>
    <property type="evidence" value="ECO:0007669"/>
    <property type="project" value="UniProtKB-KW"/>
</dbReference>
<reference evidence="6 7" key="1">
    <citation type="journal article" date="2015" name="Genome Announc.">
        <title>Expanding the biotechnology potential of lactobacilli through comparative genomics of 213 strains and associated genera.</title>
        <authorList>
            <person name="Sun Z."/>
            <person name="Harris H.M."/>
            <person name="McCann A."/>
            <person name="Guo C."/>
            <person name="Argimon S."/>
            <person name="Zhang W."/>
            <person name="Yang X."/>
            <person name="Jeffery I.B."/>
            <person name="Cooney J.C."/>
            <person name="Kagawa T.F."/>
            <person name="Liu W."/>
            <person name="Song Y."/>
            <person name="Salvetti E."/>
            <person name="Wrobel A."/>
            <person name="Rasinkangas P."/>
            <person name="Parkhill J."/>
            <person name="Rea M.C."/>
            <person name="O'Sullivan O."/>
            <person name="Ritari J."/>
            <person name="Douillard F.P."/>
            <person name="Paul Ross R."/>
            <person name="Yang R."/>
            <person name="Briner A.E."/>
            <person name="Felis G.E."/>
            <person name="de Vos W.M."/>
            <person name="Barrangou R."/>
            <person name="Klaenhammer T.R."/>
            <person name="Caufield P.W."/>
            <person name="Cui Y."/>
            <person name="Zhang H."/>
            <person name="O'Toole P.W."/>
        </authorList>
    </citation>
    <scope>NUCLEOTIDE SEQUENCE [LARGE SCALE GENOMIC DNA]</scope>
    <source>
        <strain evidence="6 7">DSM 14340</strain>
    </source>
</reference>
<dbReference type="Pfam" id="PF01418">
    <property type="entry name" value="HTH_6"/>
    <property type="match status" value="1"/>
</dbReference>
<dbReference type="PROSITE" id="PS51071">
    <property type="entry name" value="HTH_RPIR"/>
    <property type="match status" value="1"/>
</dbReference>
<dbReference type="InterPro" id="IPR046348">
    <property type="entry name" value="SIS_dom_sf"/>
</dbReference>
<name>A0A0R1RUI9_9LACO</name>
<dbReference type="Gene3D" id="3.40.50.10490">
    <property type="entry name" value="Glucose-6-phosphate isomerase like protein, domain 1"/>
    <property type="match status" value="1"/>
</dbReference>
<dbReference type="GO" id="GO:1901135">
    <property type="term" value="P:carbohydrate derivative metabolic process"/>
    <property type="evidence" value="ECO:0007669"/>
    <property type="project" value="InterPro"/>
</dbReference>
<dbReference type="PANTHER" id="PTHR30514:SF1">
    <property type="entry name" value="HTH-TYPE TRANSCRIPTIONAL REGULATOR HEXR-RELATED"/>
    <property type="match status" value="1"/>
</dbReference>
<dbReference type="InterPro" id="IPR035472">
    <property type="entry name" value="RpiR-like_SIS"/>
</dbReference>
<dbReference type="CDD" id="cd05013">
    <property type="entry name" value="SIS_RpiR"/>
    <property type="match status" value="1"/>
</dbReference>
<dbReference type="eggNOG" id="COG1737">
    <property type="taxonomic scope" value="Bacteria"/>
</dbReference>
<evidence type="ECO:0000256" key="2">
    <source>
        <dbReference type="ARBA" id="ARBA00023125"/>
    </source>
</evidence>
<dbReference type="SUPFAM" id="SSF53697">
    <property type="entry name" value="SIS domain"/>
    <property type="match status" value="1"/>
</dbReference>
<dbReference type="Gene3D" id="1.10.10.10">
    <property type="entry name" value="Winged helix-like DNA-binding domain superfamily/Winged helix DNA-binding domain"/>
    <property type="match status" value="1"/>
</dbReference>
<keyword evidence="1" id="KW-0805">Transcription regulation</keyword>
<dbReference type="AlphaFoldDB" id="A0A0R1RUI9"/>
<keyword evidence="3" id="KW-0804">Transcription</keyword>
<proteinExistence type="predicted"/>
<protein>
    <submittedName>
        <fullName evidence="6">Helix-turn-helix domain, rpiR family protein</fullName>
    </submittedName>
</protein>
<evidence type="ECO:0000313" key="6">
    <source>
        <dbReference type="EMBL" id="KRL60791.1"/>
    </source>
</evidence>
<dbReference type="SUPFAM" id="SSF46689">
    <property type="entry name" value="Homeodomain-like"/>
    <property type="match status" value="1"/>
</dbReference>
<evidence type="ECO:0000259" key="4">
    <source>
        <dbReference type="PROSITE" id="PS51071"/>
    </source>
</evidence>
<dbReference type="EMBL" id="AZEX01000035">
    <property type="protein sequence ID" value="KRL60791.1"/>
    <property type="molecule type" value="Genomic_DNA"/>
</dbReference>
<evidence type="ECO:0000256" key="3">
    <source>
        <dbReference type="ARBA" id="ARBA00023163"/>
    </source>
</evidence>
<dbReference type="Proteomes" id="UP000051264">
    <property type="component" value="Unassembled WGS sequence"/>
</dbReference>
<dbReference type="InterPro" id="IPR036388">
    <property type="entry name" value="WH-like_DNA-bd_sf"/>
</dbReference>
<gene>
    <name evidence="6" type="ORF">FC69_GL001227</name>
</gene>
<dbReference type="OrthoDB" id="1648815at2"/>
<evidence type="ECO:0000256" key="1">
    <source>
        <dbReference type="ARBA" id="ARBA00023015"/>
    </source>
</evidence>